<name>A0A9J5Y0C4_SOLCO</name>
<protein>
    <submittedName>
        <fullName evidence="3">Uncharacterized protein</fullName>
    </submittedName>
</protein>
<dbReference type="InterPro" id="IPR051708">
    <property type="entry name" value="Plant_Aspart_Prot_A1"/>
</dbReference>
<dbReference type="SUPFAM" id="SSF50630">
    <property type="entry name" value="Acid proteases"/>
    <property type="match status" value="1"/>
</dbReference>
<dbReference type="AlphaFoldDB" id="A0A9J5Y0C4"/>
<dbReference type="PANTHER" id="PTHR47967">
    <property type="entry name" value="OS07G0603500 PROTEIN-RELATED"/>
    <property type="match status" value="1"/>
</dbReference>
<proteinExistence type="predicted"/>
<dbReference type="GO" id="GO:0008233">
    <property type="term" value="F:peptidase activity"/>
    <property type="evidence" value="ECO:0007669"/>
    <property type="project" value="UniProtKB-KW"/>
</dbReference>
<dbReference type="EMBL" id="JACXVP010000007">
    <property type="protein sequence ID" value="KAG5594099.1"/>
    <property type="molecule type" value="Genomic_DNA"/>
</dbReference>
<dbReference type="InterPro" id="IPR021109">
    <property type="entry name" value="Peptidase_aspartic_dom_sf"/>
</dbReference>
<dbReference type="GO" id="GO:0005576">
    <property type="term" value="C:extracellular region"/>
    <property type="evidence" value="ECO:0007669"/>
    <property type="project" value="TreeGrafter"/>
</dbReference>
<dbReference type="Gene3D" id="2.40.70.10">
    <property type="entry name" value="Acid Proteases"/>
    <property type="match status" value="1"/>
</dbReference>
<evidence type="ECO:0000313" key="3">
    <source>
        <dbReference type="EMBL" id="KAG5594099.1"/>
    </source>
</evidence>
<dbReference type="Proteomes" id="UP000824120">
    <property type="component" value="Chromosome 7"/>
</dbReference>
<comment type="caution">
    <text evidence="3">The sequence shown here is derived from an EMBL/GenBank/DDBJ whole genome shotgun (WGS) entry which is preliminary data.</text>
</comment>
<keyword evidence="1" id="KW-0645">Protease</keyword>
<keyword evidence="2" id="KW-0378">Hydrolase</keyword>
<evidence type="ECO:0000256" key="2">
    <source>
        <dbReference type="ARBA" id="ARBA00022801"/>
    </source>
</evidence>
<sequence length="124" mass="13631">MEKGEAQMCCFVVLLSDMVKTQVFIFAQLSSWHSINAPAGNRTRLSNVEYGIKIRVDSISATSKDDPSYESYKNITINVPTIVVHFINADLELSPSSTFAEVEEGLVCLTILPADEITIFGNLA</sequence>
<organism evidence="3 4">
    <name type="scientific">Solanum commersonii</name>
    <name type="common">Commerson's wild potato</name>
    <name type="synonym">Commerson's nightshade</name>
    <dbReference type="NCBI Taxonomy" id="4109"/>
    <lineage>
        <taxon>Eukaryota</taxon>
        <taxon>Viridiplantae</taxon>
        <taxon>Streptophyta</taxon>
        <taxon>Embryophyta</taxon>
        <taxon>Tracheophyta</taxon>
        <taxon>Spermatophyta</taxon>
        <taxon>Magnoliopsida</taxon>
        <taxon>eudicotyledons</taxon>
        <taxon>Gunneridae</taxon>
        <taxon>Pentapetalae</taxon>
        <taxon>asterids</taxon>
        <taxon>lamiids</taxon>
        <taxon>Solanales</taxon>
        <taxon>Solanaceae</taxon>
        <taxon>Solanoideae</taxon>
        <taxon>Solaneae</taxon>
        <taxon>Solanum</taxon>
    </lineage>
</organism>
<evidence type="ECO:0000256" key="1">
    <source>
        <dbReference type="ARBA" id="ARBA00022670"/>
    </source>
</evidence>
<dbReference type="PANTHER" id="PTHR47967:SF128">
    <property type="entry name" value="ASPARTIC PROTEINASE CDR1-LIKE"/>
    <property type="match status" value="1"/>
</dbReference>
<keyword evidence="4" id="KW-1185">Reference proteome</keyword>
<dbReference type="OrthoDB" id="10490829at2759"/>
<gene>
    <name evidence="3" type="ORF">H5410_035331</name>
</gene>
<accession>A0A9J5Y0C4</accession>
<reference evidence="3 4" key="1">
    <citation type="submission" date="2020-09" db="EMBL/GenBank/DDBJ databases">
        <title>De no assembly of potato wild relative species, Solanum commersonii.</title>
        <authorList>
            <person name="Cho K."/>
        </authorList>
    </citation>
    <scope>NUCLEOTIDE SEQUENCE [LARGE SCALE GENOMIC DNA]</scope>
    <source>
        <strain evidence="3">LZ3.2</strain>
        <tissue evidence="3">Leaf</tissue>
    </source>
</reference>
<dbReference type="GO" id="GO:0006508">
    <property type="term" value="P:proteolysis"/>
    <property type="evidence" value="ECO:0007669"/>
    <property type="project" value="UniProtKB-KW"/>
</dbReference>
<evidence type="ECO:0000313" key="4">
    <source>
        <dbReference type="Proteomes" id="UP000824120"/>
    </source>
</evidence>